<dbReference type="InterPro" id="IPR016166">
    <property type="entry name" value="FAD-bd_PCMH"/>
</dbReference>
<sequence length="394" mass="40798">MTPETAADVEDYVASAVASSEPIEIVGGGTKRSIAPPMQTGFVMDLTRLSGIVTYEPEELVLTLRPGTTMAEIEEALVAAGQMLAFEPPDLVPLLGAEGQATFGGTFGTNFAGPRRLTAGAVRDHMLGLSAVSGRGESFKAGGKVVKNVTGYDLARALCGSWGTLAVATEMTVKVLPRPETETTIALRGLSTEAAVRAMSRAMGSAADVSGAAHLPADIVGFMVPGADVPHTVLRLEGFGPSVAARAEALHRLFPGEDIAEIEREPSQALWRAVRDVAPFIGSGGAVWRISVAPTEGPAIVKAAPVGSRAFLDWAGGLVWVETPATGEAGASVLREAIARAGSGHATLIRAPAEIRAGTATFHNPAVNVKALSQRLRAAFDPQSILNPGRLART</sequence>
<dbReference type="PROSITE" id="PS51387">
    <property type="entry name" value="FAD_PCMH"/>
    <property type="match status" value="1"/>
</dbReference>
<dbReference type="InterPro" id="IPR006094">
    <property type="entry name" value="Oxid_FAD_bind_N"/>
</dbReference>
<accession>A0A8B2NJ03</accession>
<keyword evidence="5" id="KW-1185">Reference proteome</keyword>
<dbReference type="NCBIfam" id="NF008439">
    <property type="entry name" value="PRK11282.1"/>
    <property type="match status" value="1"/>
</dbReference>
<evidence type="ECO:0000313" key="5">
    <source>
        <dbReference type="Proteomes" id="UP000249590"/>
    </source>
</evidence>
<evidence type="ECO:0000313" key="4">
    <source>
        <dbReference type="EMBL" id="RAH97092.1"/>
    </source>
</evidence>
<dbReference type="PANTHER" id="PTHR11748:SF103">
    <property type="entry name" value="GLYCOLATE OXIDASE SUBUNIT GLCE"/>
    <property type="match status" value="1"/>
</dbReference>
<comment type="caution">
    <text evidence="4">The sequence shown here is derived from an EMBL/GenBank/DDBJ whole genome shotgun (WGS) entry which is preliminary data.</text>
</comment>
<dbReference type="Pfam" id="PF01565">
    <property type="entry name" value="FAD_binding_4"/>
    <property type="match status" value="1"/>
</dbReference>
<dbReference type="EMBL" id="QHHQ01000010">
    <property type="protein sequence ID" value="RAH97092.1"/>
    <property type="molecule type" value="Genomic_DNA"/>
</dbReference>
<dbReference type="GO" id="GO:0071949">
    <property type="term" value="F:FAD binding"/>
    <property type="evidence" value="ECO:0007669"/>
    <property type="project" value="InterPro"/>
</dbReference>
<organism evidence="4 5">
    <name type="scientific">Acuticoccus sediminis</name>
    <dbReference type="NCBI Taxonomy" id="2184697"/>
    <lineage>
        <taxon>Bacteria</taxon>
        <taxon>Pseudomonadati</taxon>
        <taxon>Pseudomonadota</taxon>
        <taxon>Alphaproteobacteria</taxon>
        <taxon>Hyphomicrobiales</taxon>
        <taxon>Amorphaceae</taxon>
        <taxon>Acuticoccus</taxon>
    </lineage>
</organism>
<evidence type="ECO:0000256" key="2">
    <source>
        <dbReference type="ARBA" id="ARBA00022827"/>
    </source>
</evidence>
<dbReference type="OrthoDB" id="9811557at2"/>
<dbReference type="GO" id="GO:0003824">
    <property type="term" value="F:catalytic activity"/>
    <property type="evidence" value="ECO:0007669"/>
    <property type="project" value="InterPro"/>
</dbReference>
<gene>
    <name evidence="4" type="ORF">DLJ53_30345</name>
</gene>
<dbReference type="AlphaFoldDB" id="A0A8B2NJ03"/>
<evidence type="ECO:0000256" key="1">
    <source>
        <dbReference type="ARBA" id="ARBA00022630"/>
    </source>
</evidence>
<evidence type="ECO:0000259" key="3">
    <source>
        <dbReference type="PROSITE" id="PS51387"/>
    </source>
</evidence>
<dbReference type="InterPro" id="IPR016169">
    <property type="entry name" value="FAD-bd_PCMH_sub2"/>
</dbReference>
<dbReference type="SUPFAM" id="SSF55103">
    <property type="entry name" value="FAD-linked oxidases, C-terminal domain"/>
    <property type="match status" value="1"/>
</dbReference>
<dbReference type="InterPro" id="IPR036318">
    <property type="entry name" value="FAD-bd_PCMH-like_sf"/>
</dbReference>
<reference evidence="4 5" key="1">
    <citation type="submission" date="2018-05" db="EMBL/GenBank/DDBJ databases">
        <title>Acuticoccus sediminis sp. nov., isolated from deep-sea sediment of Indian Ocean.</title>
        <authorList>
            <person name="Liu X."/>
            <person name="Lai Q."/>
            <person name="Du Y."/>
            <person name="Sun F."/>
            <person name="Zhang X."/>
            <person name="Wang S."/>
            <person name="Shao Z."/>
        </authorList>
    </citation>
    <scope>NUCLEOTIDE SEQUENCE [LARGE SCALE GENOMIC DNA]</scope>
    <source>
        <strain evidence="4 5">PTG4-2</strain>
    </source>
</reference>
<keyword evidence="2" id="KW-0274">FAD</keyword>
<name>A0A8B2NJ03_9HYPH</name>
<protein>
    <submittedName>
        <fullName evidence="4">Glycolate oxidase subunit GlcE</fullName>
    </submittedName>
</protein>
<dbReference type="InterPro" id="IPR016164">
    <property type="entry name" value="FAD-linked_Oxase-like_C"/>
</dbReference>
<keyword evidence="1" id="KW-0285">Flavoprotein</keyword>
<dbReference type="Proteomes" id="UP000249590">
    <property type="component" value="Unassembled WGS sequence"/>
</dbReference>
<dbReference type="SUPFAM" id="SSF56176">
    <property type="entry name" value="FAD-binding/transporter-associated domain-like"/>
    <property type="match status" value="1"/>
</dbReference>
<dbReference type="PANTHER" id="PTHR11748">
    <property type="entry name" value="D-LACTATE DEHYDROGENASE"/>
    <property type="match status" value="1"/>
</dbReference>
<dbReference type="Gene3D" id="3.30.465.10">
    <property type="match status" value="1"/>
</dbReference>
<proteinExistence type="predicted"/>
<feature type="domain" description="FAD-binding PCMH-type" evidence="3">
    <location>
        <begin position="1"/>
        <end position="178"/>
    </location>
</feature>